<dbReference type="GO" id="GO:0016491">
    <property type="term" value="F:oxidoreductase activity"/>
    <property type="evidence" value="ECO:0007669"/>
    <property type="project" value="UniProtKB-KW"/>
</dbReference>
<dbReference type="GeneID" id="37079409"/>
<dbReference type="RefSeq" id="XP_025430017.1">
    <property type="nucleotide sequence ID" value="XM_025578180.1"/>
</dbReference>
<evidence type="ECO:0000256" key="1">
    <source>
        <dbReference type="ARBA" id="ARBA00023002"/>
    </source>
</evidence>
<reference evidence="2 3" key="1">
    <citation type="submission" date="2016-12" db="EMBL/GenBank/DDBJ databases">
        <title>The genomes of Aspergillus section Nigri reveals drivers in fungal speciation.</title>
        <authorList>
            <consortium name="DOE Joint Genome Institute"/>
            <person name="Vesth T.C."/>
            <person name="Nybo J."/>
            <person name="Theobald S."/>
            <person name="Brandl J."/>
            <person name="Frisvad J.C."/>
            <person name="Nielsen K.F."/>
            <person name="Lyhne E.K."/>
            <person name="Kogle M.E."/>
            <person name="Kuo A."/>
            <person name="Riley R."/>
            <person name="Clum A."/>
            <person name="Nolan M."/>
            <person name="Lipzen A."/>
            <person name="Salamov A."/>
            <person name="Henrissat B."/>
            <person name="Wiebenga A."/>
            <person name="De Vries R.P."/>
            <person name="Grigoriev I.V."/>
            <person name="Mortensen U.H."/>
            <person name="Andersen M.R."/>
            <person name="Baker S.E."/>
        </authorList>
    </citation>
    <scope>NUCLEOTIDE SEQUENCE [LARGE SCALE GENOMIC DNA]</scope>
    <source>
        <strain evidence="2 3">JOP 1030-1</strain>
    </source>
</reference>
<dbReference type="InterPro" id="IPR002347">
    <property type="entry name" value="SDR_fam"/>
</dbReference>
<sequence>MSDSTDQLVLNQRRNLPLRATPATCAGKTYIVTGANVGLGFEAAKHLVALGAGRVILAVRNLAAGEAAKKMIEQATGGTGVVEVWHLDLSRFDSVKAFAGRAVAELARIDAIVENAAVARTDSVRAEGRLQGMTVNVVSTFLLAVLLGEKMRESAKKVGAMVRVVIVTSRLGFTMKEEWTEIWEQPLVGIEEDERLYAQCYALSKLMEIFAVKHLATLLPVERTGVVFNLVCPGLCKTELIRNTSPDRRAEITKLYERAGRTAEDGSRTLLHGAVAGKESHGCLLHSCELDESDVPSWVTDEAGKTMQQRMWEAIAKELELIQPGCVEEMLAL</sequence>
<dbReference type="EMBL" id="KZ821239">
    <property type="protein sequence ID" value="PYH44035.1"/>
    <property type="molecule type" value="Genomic_DNA"/>
</dbReference>
<dbReference type="PANTHER" id="PTHR43157:SF61">
    <property type="entry name" value="DEHYDROGENASE_REDUCTASE FAMILY PROTEIN, PUTATIVE (AFU_ORTHOLOGUE AFUA_3G01250)-RELATED"/>
    <property type="match status" value="1"/>
</dbReference>
<evidence type="ECO:0000313" key="2">
    <source>
        <dbReference type="EMBL" id="PYH44035.1"/>
    </source>
</evidence>
<dbReference type="Proteomes" id="UP000248349">
    <property type="component" value="Unassembled WGS sequence"/>
</dbReference>
<dbReference type="Gene3D" id="3.40.50.720">
    <property type="entry name" value="NAD(P)-binding Rossmann-like Domain"/>
    <property type="match status" value="1"/>
</dbReference>
<accession>A0A318Z9F7</accession>
<organism evidence="2 3">
    <name type="scientific">Aspergillus saccharolyticus JOP 1030-1</name>
    <dbReference type="NCBI Taxonomy" id="1450539"/>
    <lineage>
        <taxon>Eukaryota</taxon>
        <taxon>Fungi</taxon>
        <taxon>Dikarya</taxon>
        <taxon>Ascomycota</taxon>
        <taxon>Pezizomycotina</taxon>
        <taxon>Eurotiomycetes</taxon>
        <taxon>Eurotiomycetidae</taxon>
        <taxon>Eurotiales</taxon>
        <taxon>Aspergillaceae</taxon>
        <taxon>Aspergillus</taxon>
        <taxon>Aspergillus subgen. Circumdati</taxon>
    </lineage>
</organism>
<name>A0A318Z9F7_9EURO</name>
<dbReference type="STRING" id="1450539.A0A318Z9F7"/>
<dbReference type="InterPro" id="IPR036291">
    <property type="entry name" value="NAD(P)-bd_dom_sf"/>
</dbReference>
<dbReference type="AlphaFoldDB" id="A0A318Z9F7"/>
<dbReference type="OrthoDB" id="542013at2759"/>
<proteinExistence type="predicted"/>
<dbReference type="PANTHER" id="PTHR43157">
    <property type="entry name" value="PHOSPHATIDYLINOSITOL-GLYCAN BIOSYNTHESIS CLASS F PROTEIN-RELATED"/>
    <property type="match status" value="1"/>
</dbReference>
<keyword evidence="3" id="KW-1185">Reference proteome</keyword>
<gene>
    <name evidence="2" type="ORF">BP01DRAFT_392862</name>
</gene>
<keyword evidence="1" id="KW-0560">Oxidoreductase</keyword>
<protein>
    <submittedName>
        <fullName evidence="2">Putative short-chain dehydrogenase/reductase family protein</fullName>
    </submittedName>
</protein>
<evidence type="ECO:0000313" key="3">
    <source>
        <dbReference type="Proteomes" id="UP000248349"/>
    </source>
</evidence>
<dbReference type="Pfam" id="PF00106">
    <property type="entry name" value="adh_short"/>
    <property type="match status" value="1"/>
</dbReference>
<dbReference type="SUPFAM" id="SSF51735">
    <property type="entry name" value="NAD(P)-binding Rossmann-fold domains"/>
    <property type="match status" value="1"/>
</dbReference>
<dbReference type="PRINTS" id="PR00081">
    <property type="entry name" value="GDHRDH"/>
</dbReference>